<gene>
    <name evidence="2" type="ORF">SAY86_025306</name>
</gene>
<dbReference type="EMBL" id="JAXQNO010000004">
    <property type="protein sequence ID" value="KAK4799941.1"/>
    <property type="molecule type" value="Genomic_DNA"/>
</dbReference>
<feature type="transmembrane region" description="Helical" evidence="1">
    <location>
        <begin position="15"/>
        <end position="37"/>
    </location>
</feature>
<comment type="caution">
    <text evidence="2">The sequence shown here is derived from an EMBL/GenBank/DDBJ whole genome shotgun (WGS) entry which is preliminary data.</text>
</comment>
<feature type="transmembrane region" description="Helical" evidence="1">
    <location>
        <begin position="97"/>
        <end position="120"/>
    </location>
</feature>
<accession>A0AAN7MRU8</accession>
<protein>
    <submittedName>
        <fullName evidence="2">Uncharacterized protein</fullName>
    </submittedName>
</protein>
<keyword evidence="1" id="KW-1133">Transmembrane helix</keyword>
<dbReference type="AlphaFoldDB" id="A0AAN7MRU8"/>
<dbReference type="Proteomes" id="UP001346149">
    <property type="component" value="Unassembled WGS sequence"/>
</dbReference>
<keyword evidence="1" id="KW-0812">Transmembrane</keyword>
<evidence type="ECO:0000313" key="2">
    <source>
        <dbReference type="EMBL" id="KAK4799941.1"/>
    </source>
</evidence>
<name>A0AAN7MRU8_TRANT</name>
<organism evidence="2 3">
    <name type="scientific">Trapa natans</name>
    <name type="common">Water chestnut</name>
    <dbReference type="NCBI Taxonomy" id="22666"/>
    <lineage>
        <taxon>Eukaryota</taxon>
        <taxon>Viridiplantae</taxon>
        <taxon>Streptophyta</taxon>
        <taxon>Embryophyta</taxon>
        <taxon>Tracheophyta</taxon>
        <taxon>Spermatophyta</taxon>
        <taxon>Magnoliopsida</taxon>
        <taxon>eudicotyledons</taxon>
        <taxon>Gunneridae</taxon>
        <taxon>Pentapetalae</taxon>
        <taxon>rosids</taxon>
        <taxon>malvids</taxon>
        <taxon>Myrtales</taxon>
        <taxon>Lythraceae</taxon>
        <taxon>Trapa</taxon>
    </lineage>
</organism>
<keyword evidence="1" id="KW-0472">Membrane</keyword>
<evidence type="ECO:0000256" key="1">
    <source>
        <dbReference type="SAM" id="Phobius"/>
    </source>
</evidence>
<reference evidence="2 3" key="1">
    <citation type="journal article" date="2023" name="Hortic Res">
        <title>Pangenome of water caltrop reveals structural variations and asymmetric subgenome divergence after allopolyploidization.</title>
        <authorList>
            <person name="Zhang X."/>
            <person name="Chen Y."/>
            <person name="Wang L."/>
            <person name="Yuan Y."/>
            <person name="Fang M."/>
            <person name="Shi L."/>
            <person name="Lu R."/>
            <person name="Comes H.P."/>
            <person name="Ma Y."/>
            <person name="Chen Y."/>
            <person name="Huang G."/>
            <person name="Zhou Y."/>
            <person name="Zheng Z."/>
            <person name="Qiu Y."/>
        </authorList>
    </citation>
    <scope>NUCLEOTIDE SEQUENCE [LARGE SCALE GENOMIC DNA]</scope>
    <source>
        <strain evidence="2">F231</strain>
    </source>
</reference>
<proteinExistence type="predicted"/>
<evidence type="ECO:0000313" key="3">
    <source>
        <dbReference type="Proteomes" id="UP001346149"/>
    </source>
</evidence>
<sequence>MLTSFLTHHINSCRYAVKLFLLCLLHLTMQIIVTYAGKYEFEKGDYSYICLISAIAKLMSDSKCVDKCFVSNYTDYSSNVRDTIRSFTFLYLRRCALLWNLVYSSTGIIFWHGLPIRYIFQR</sequence>
<keyword evidence="3" id="KW-1185">Reference proteome</keyword>